<dbReference type="AlphaFoldDB" id="A0A1Y2A2W4"/>
<comment type="caution">
    <text evidence="2">The sequence shown here is derived from an EMBL/GenBank/DDBJ whole genome shotgun (WGS) entry which is preliminary data.</text>
</comment>
<evidence type="ECO:0000313" key="2">
    <source>
        <dbReference type="EMBL" id="ORY16647.1"/>
    </source>
</evidence>
<evidence type="ECO:0000313" key="3">
    <source>
        <dbReference type="Proteomes" id="UP000193144"/>
    </source>
</evidence>
<feature type="region of interest" description="Disordered" evidence="1">
    <location>
        <begin position="203"/>
        <end position="230"/>
    </location>
</feature>
<feature type="compositionally biased region" description="Low complexity" evidence="1">
    <location>
        <begin position="159"/>
        <end position="174"/>
    </location>
</feature>
<feature type="region of interest" description="Disordered" evidence="1">
    <location>
        <begin position="154"/>
        <end position="191"/>
    </location>
</feature>
<protein>
    <submittedName>
        <fullName evidence="2">Uncharacterized protein</fullName>
    </submittedName>
</protein>
<feature type="compositionally biased region" description="Basic residues" evidence="1">
    <location>
        <begin position="216"/>
        <end position="230"/>
    </location>
</feature>
<accession>A0A1Y2A2W4</accession>
<feature type="region of interest" description="Disordered" evidence="1">
    <location>
        <begin position="103"/>
        <end position="127"/>
    </location>
</feature>
<reference evidence="2 3" key="1">
    <citation type="submission" date="2016-07" db="EMBL/GenBank/DDBJ databases">
        <title>Pervasive Adenine N6-methylation of Active Genes in Fungi.</title>
        <authorList>
            <consortium name="DOE Joint Genome Institute"/>
            <person name="Mondo S.J."/>
            <person name="Dannebaum R.O."/>
            <person name="Kuo R.C."/>
            <person name="Labutti K."/>
            <person name="Haridas S."/>
            <person name="Kuo A."/>
            <person name="Salamov A."/>
            <person name="Ahrendt S.R."/>
            <person name="Lipzen A."/>
            <person name="Sullivan W."/>
            <person name="Andreopoulos W.B."/>
            <person name="Clum A."/>
            <person name="Lindquist E."/>
            <person name="Daum C."/>
            <person name="Ramamoorthy G.K."/>
            <person name="Gryganskyi A."/>
            <person name="Culley D."/>
            <person name="Magnuson J.K."/>
            <person name="James T.Y."/>
            <person name="O'Malley M.A."/>
            <person name="Stajich J.E."/>
            <person name="Spatafora J.W."/>
            <person name="Visel A."/>
            <person name="Grigoriev I.V."/>
        </authorList>
    </citation>
    <scope>NUCLEOTIDE SEQUENCE [LARGE SCALE GENOMIC DNA]</scope>
    <source>
        <strain evidence="2 3">CBS 115471</strain>
    </source>
</reference>
<gene>
    <name evidence="2" type="ORF">BCR34DRAFT_622341</name>
</gene>
<proteinExistence type="predicted"/>
<evidence type="ECO:0000256" key="1">
    <source>
        <dbReference type="SAM" id="MobiDB-lite"/>
    </source>
</evidence>
<dbReference type="OrthoDB" id="3910171at2759"/>
<dbReference type="EMBL" id="MCFA01000017">
    <property type="protein sequence ID" value="ORY16647.1"/>
    <property type="molecule type" value="Genomic_DNA"/>
</dbReference>
<dbReference type="Proteomes" id="UP000193144">
    <property type="component" value="Unassembled WGS sequence"/>
</dbReference>
<sequence length="230" mass="25597">MATLFRDFSFEAASRHPSTAAHEAERAQMNVSPTSIPFATPPPSAPARLPTPPPCTMGELAQRFHQQSLRVNTNSFYHSSYPSYWTPACFEVPLTPPGDDCSFSAQQSPYPALSSTELRQQRQANTRMQCSSTHIKDISMLVQRMVDDRDQCLIRDSKSPSTSPSSSPSPSMSSNYDEGVDMAYSPTGADELPLFPLKFRRSGERLHGQAMVSRSVRMRKKSKVMKRSSK</sequence>
<keyword evidence="3" id="KW-1185">Reference proteome</keyword>
<name>A0A1Y2A2W4_9PLEO</name>
<organism evidence="2 3">
    <name type="scientific">Clohesyomyces aquaticus</name>
    <dbReference type="NCBI Taxonomy" id="1231657"/>
    <lineage>
        <taxon>Eukaryota</taxon>
        <taxon>Fungi</taxon>
        <taxon>Dikarya</taxon>
        <taxon>Ascomycota</taxon>
        <taxon>Pezizomycotina</taxon>
        <taxon>Dothideomycetes</taxon>
        <taxon>Pleosporomycetidae</taxon>
        <taxon>Pleosporales</taxon>
        <taxon>Lindgomycetaceae</taxon>
        <taxon>Clohesyomyces</taxon>
    </lineage>
</organism>